<comment type="caution">
    <text evidence="1">The sequence shown here is derived from an EMBL/GenBank/DDBJ whole genome shotgun (WGS) entry which is preliminary data.</text>
</comment>
<evidence type="ECO:0000313" key="2">
    <source>
        <dbReference type="Proteomes" id="UP000319700"/>
    </source>
</evidence>
<reference evidence="1 2" key="1">
    <citation type="journal article" date="2019" name="Environ. Microbiol.">
        <title>Species interactions and distinct microbial communities in high Arctic permafrost affected cryosols are associated with the CH4 and CO2 gas fluxes.</title>
        <authorList>
            <person name="Altshuler I."/>
            <person name="Hamel J."/>
            <person name="Turney S."/>
            <person name="Magnuson E."/>
            <person name="Levesque R."/>
            <person name="Greer C."/>
            <person name="Whyte L.G."/>
        </authorList>
    </citation>
    <scope>NUCLEOTIDE SEQUENCE [LARGE SCALE GENOMIC DNA]</scope>
    <source>
        <strain evidence="1 2">42</strain>
    </source>
</reference>
<protein>
    <recommendedName>
        <fullName evidence="3">YncE family protein</fullName>
    </recommendedName>
</protein>
<dbReference type="Proteomes" id="UP000319700">
    <property type="component" value="Unassembled WGS sequence"/>
</dbReference>
<dbReference type="SUPFAM" id="SSF75011">
    <property type="entry name" value="3-carboxy-cis,cis-mucoante lactonizing enzyme"/>
    <property type="match status" value="1"/>
</dbReference>
<dbReference type="InterPro" id="IPR015943">
    <property type="entry name" value="WD40/YVTN_repeat-like_dom_sf"/>
</dbReference>
<name>A0A502F067_9FLAO</name>
<evidence type="ECO:0000313" key="1">
    <source>
        <dbReference type="EMBL" id="TPG42006.1"/>
    </source>
</evidence>
<sequence>MIGFYSIYPNVIDYLSTTYANPVGIAYDVTGNRIAIVEFKTKVTFIDATTFKVLNTILASNLDLFIASIGFDSVNNRFFVGSDNVNGKVHIISGINYSITLNAIYVPTESVYRDFRFDHSTDRMFISCYGAVSQPISKISVHKISDLTLITSFNADKAAGIEIDTTARKLYVAGHTSANIKVYDLDTYSLLNTITGSGDFTLSLVYGITQDPSNSDYLIIQDYNLNKLCLLQKSTNTIIKQIKGFTTARLSVFVNDKIYVTLGTTTNRVAVIKRFY</sequence>
<gene>
    <name evidence="1" type="ORF">EAH81_06690</name>
</gene>
<keyword evidence="2" id="KW-1185">Reference proteome</keyword>
<dbReference type="RefSeq" id="WP_140505106.1">
    <property type="nucleotide sequence ID" value="NZ_RCZH01000004.1"/>
</dbReference>
<proteinExistence type="predicted"/>
<organism evidence="1 2">
    <name type="scientific">Flavobacterium pectinovorum</name>
    <dbReference type="NCBI Taxonomy" id="29533"/>
    <lineage>
        <taxon>Bacteria</taxon>
        <taxon>Pseudomonadati</taxon>
        <taxon>Bacteroidota</taxon>
        <taxon>Flavobacteriia</taxon>
        <taxon>Flavobacteriales</taxon>
        <taxon>Flavobacteriaceae</taxon>
        <taxon>Flavobacterium</taxon>
    </lineage>
</organism>
<dbReference type="Gene3D" id="2.130.10.10">
    <property type="entry name" value="YVTN repeat-like/Quinoprotein amine dehydrogenase"/>
    <property type="match status" value="1"/>
</dbReference>
<evidence type="ECO:0008006" key="3">
    <source>
        <dbReference type="Google" id="ProtNLM"/>
    </source>
</evidence>
<dbReference type="AlphaFoldDB" id="A0A502F067"/>
<dbReference type="OrthoDB" id="9818219at2"/>
<dbReference type="EMBL" id="RCZH01000004">
    <property type="protein sequence ID" value="TPG42006.1"/>
    <property type="molecule type" value="Genomic_DNA"/>
</dbReference>
<accession>A0A502F067</accession>